<comment type="caution">
    <text evidence="3">The sequence shown here is derived from an EMBL/GenBank/DDBJ whole genome shotgun (WGS) entry which is preliminary data.</text>
</comment>
<evidence type="ECO:0000313" key="3">
    <source>
        <dbReference type="EMBL" id="GAA2258992.1"/>
    </source>
</evidence>
<protein>
    <recommendedName>
        <fullName evidence="2">Cysteine-rich CPCC domain-containing protein</fullName>
    </recommendedName>
</protein>
<evidence type="ECO:0000259" key="2">
    <source>
        <dbReference type="Pfam" id="PF14206"/>
    </source>
</evidence>
<sequence>MRTGPPRRSTVPDQTLKRNVCHPILTCGGATYSALTRHFSVGVRWDPTVAYGCPADCLRTGRVRRGCGNLWHTDRPVTENAQVSHPFPCPCCGHLVLDEMPGSYEICPVCFWEDDGVQFRWPTMGGGANKVSLIDAQRNYREFGACDQRSRQHARPPTADEPLDPAWRPVDPARDSFEDWDAGERAPWPTDRSVLCWWLPTFWRRDHPAS</sequence>
<dbReference type="Proteomes" id="UP001500305">
    <property type="component" value="Unassembled WGS sequence"/>
</dbReference>
<accession>A0ABP5RI48</accession>
<organism evidence="3 4">
    <name type="scientific">Kitasatospora cystarginea</name>
    <dbReference type="NCBI Taxonomy" id="58350"/>
    <lineage>
        <taxon>Bacteria</taxon>
        <taxon>Bacillati</taxon>
        <taxon>Actinomycetota</taxon>
        <taxon>Actinomycetes</taxon>
        <taxon>Kitasatosporales</taxon>
        <taxon>Streptomycetaceae</taxon>
        <taxon>Kitasatospora</taxon>
    </lineage>
</organism>
<feature type="region of interest" description="Disordered" evidence="1">
    <location>
        <begin position="146"/>
        <end position="184"/>
    </location>
</feature>
<evidence type="ECO:0000256" key="1">
    <source>
        <dbReference type="SAM" id="MobiDB-lite"/>
    </source>
</evidence>
<evidence type="ECO:0000313" key="4">
    <source>
        <dbReference type="Proteomes" id="UP001500305"/>
    </source>
</evidence>
<dbReference type="Pfam" id="PF14206">
    <property type="entry name" value="Cys_rich_CPCC"/>
    <property type="match status" value="1"/>
</dbReference>
<feature type="domain" description="Cysteine-rich CPCC" evidence="2">
    <location>
        <begin position="87"/>
        <end position="161"/>
    </location>
</feature>
<keyword evidence="4" id="KW-1185">Reference proteome</keyword>
<dbReference type="InterPro" id="IPR025983">
    <property type="entry name" value="Cys_rich_CPCC"/>
</dbReference>
<proteinExistence type="predicted"/>
<gene>
    <name evidence="3" type="ORF">GCM10010430_48790</name>
</gene>
<dbReference type="EMBL" id="BAAATR010000024">
    <property type="protein sequence ID" value="GAA2258992.1"/>
    <property type="molecule type" value="Genomic_DNA"/>
</dbReference>
<reference evidence="4" key="1">
    <citation type="journal article" date="2019" name="Int. J. Syst. Evol. Microbiol.">
        <title>The Global Catalogue of Microorganisms (GCM) 10K type strain sequencing project: providing services to taxonomists for standard genome sequencing and annotation.</title>
        <authorList>
            <consortium name="The Broad Institute Genomics Platform"/>
            <consortium name="The Broad Institute Genome Sequencing Center for Infectious Disease"/>
            <person name="Wu L."/>
            <person name="Ma J."/>
        </authorList>
    </citation>
    <scope>NUCLEOTIDE SEQUENCE [LARGE SCALE GENOMIC DNA]</scope>
    <source>
        <strain evidence="4">JCM 7356</strain>
    </source>
</reference>
<name>A0ABP5RI48_9ACTN</name>